<dbReference type="STRING" id="1121365.GCA_000375365_01648"/>
<keyword evidence="1" id="KW-0812">Transmembrane</keyword>
<dbReference type="AlphaFoldDB" id="A0A2N0XAI1"/>
<gene>
    <name evidence="2" type="ORF">CXB45_00565</name>
</gene>
<keyword evidence="1" id="KW-0472">Membrane</keyword>
<accession>A0A2N0XAI1</accession>
<organism evidence="2 3">
    <name type="scientific">Corynebacterium mastitidis</name>
    <dbReference type="NCBI Taxonomy" id="161890"/>
    <lineage>
        <taxon>Bacteria</taxon>
        <taxon>Bacillati</taxon>
        <taxon>Actinomycetota</taxon>
        <taxon>Actinomycetes</taxon>
        <taxon>Mycobacteriales</taxon>
        <taxon>Corynebacteriaceae</taxon>
        <taxon>Corynebacterium</taxon>
    </lineage>
</organism>
<name>A0A2N0XAI1_9CORY</name>
<dbReference type="InterPro" id="IPR046498">
    <property type="entry name" value="Rv1476-like"/>
</dbReference>
<evidence type="ECO:0000256" key="1">
    <source>
        <dbReference type="SAM" id="Phobius"/>
    </source>
</evidence>
<dbReference type="RefSeq" id="WP_101172708.1">
    <property type="nucleotide sequence ID" value="NZ_JAKRKB010000001.1"/>
</dbReference>
<dbReference type="EMBL" id="PJAF01000001">
    <property type="protein sequence ID" value="PKF69689.1"/>
    <property type="molecule type" value="Genomic_DNA"/>
</dbReference>
<sequence length="155" mass="16623">MVPADINLADLKGQLGERGVATTGRVSPEWRDAMARAVDDAERAGEGTFGVAILHFMPAHAADLRNVAQELHEATGIETVLVRAPQSGAAVSSRYPRNDLERAQDAFLGTRDYVTAVREFPEHLDDAPIPWTPVGLSVVLLCALASLAGRLAVKR</sequence>
<protein>
    <submittedName>
        <fullName evidence="2">Uncharacterized protein</fullName>
    </submittedName>
</protein>
<dbReference type="Proteomes" id="UP000233249">
    <property type="component" value="Unassembled WGS sequence"/>
</dbReference>
<comment type="caution">
    <text evidence="2">The sequence shown here is derived from an EMBL/GenBank/DDBJ whole genome shotgun (WGS) entry which is preliminary data.</text>
</comment>
<keyword evidence="1" id="KW-1133">Transmembrane helix</keyword>
<dbReference type="OrthoDB" id="4412029at2"/>
<dbReference type="Pfam" id="PF20381">
    <property type="entry name" value="Rv1476"/>
    <property type="match status" value="1"/>
</dbReference>
<proteinExistence type="predicted"/>
<evidence type="ECO:0000313" key="2">
    <source>
        <dbReference type="EMBL" id="PKF69689.1"/>
    </source>
</evidence>
<reference evidence="2 3" key="1">
    <citation type="submission" date="2017-12" db="EMBL/GenBank/DDBJ databases">
        <title>Corynebacterium mastitidis 16-1433 Genome.</title>
        <authorList>
            <person name="Gulvik C.A."/>
        </authorList>
    </citation>
    <scope>NUCLEOTIDE SEQUENCE [LARGE SCALE GENOMIC DNA]</scope>
    <source>
        <strain evidence="2 3">16-1433</strain>
    </source>
</reference>
<evidence type="ECO:0000313" key="3">
    <source>
        <dbReference type="Proteomes" id="UP000233249"/>
    </source>
</evidence>
<feature type="transmembrane region" description="Helical" evidence="1">
    <location>
        <begin position="131"/>
        <end position="153"/>
    </location>
</feature>